<comment type="caution">
    <text evidence="2">The sequence shown here is derived from an EMBL/GenBank/DDBJ whole genome shotgun (WGS) entry which is preliminary data.</text>
</comment>
<dbReference type="InterPro" id="IPR029021">
    <property type="entry name" value="Prot-tyrosine_phosphatase-like"/>
</dbReference>
<dbReference type="Gene3D" id="3.90.190.10">
    <property type="entry name" value="Protein tyrosine phosphatase superfamily"/>
    <property type="match status" value="1"/>
</dbReference>
<accession>A0A8B5VVF1</accession>
<dbReference type="GO" id="GO:0004721">
    <property type="term" value="F:phosphoprotein phosphatase activity"/>
    <property type="evidence" value="ECO:0007669"/>
    <property type="project" value="InterPro"/>
</dbReference>
<reference evidence="2 3" key="1">
    <citation type="submission" date="2017-10" db="EMBL/GenBank/DDBJ databases">
        <title>FDA dAtabase for Regulatory Grade micrObial Sequences (FDA-ARGOS): Supporting development and validation of Infectious Disease Dx tests.</title>
        <authorList>
            <person name="Campos J."/>
            <person name="Goldberg B."/>
            <person name="Tallon L.J."/>
            <person name="Sadzewicz L."/>
            <person name="Sengamalay N."/>
            <person name="Ott S."/>
            <person name="Godinez A."/>
            <person name="Nagaraj S."/>
            <person name="Vyas G."/>
            <person name="Aluvathingal J."/>
            <person name="Nadendla S."/>
            <person name="Geyer C."/>
            <person name="Nandy P."/>
            <person name="Hobson J."/>
            <person name="Sichtig H."/>
        </authorList>
    </citation>
    <scope>NUCLEOTIDE SEQUENCE [LARGE SCALE GENOMIC DNA]</scope>
    <source>
        <strain evidence="2 3">FDAARGOS_185</strain>
    </source>
</reference>
<evidence type="ECO:0000313" key="2">
    <source>
        <dbReference type="EMBL" id="TRZ28404.1"/>
    </source>
</evidence>
<dbReference type="PANTHER" id="PTHR31126:SF1">
    <property type="entry name" value="TYROSINE SPECIFIC PROTEIN PHOSPHATASES DOMAIN-CONTAINING PROTEIN"/>
    <property type="match status" value="1"/>
</dbReference>
<dbReference type="Proteomes" id="UP000316316">
    <property type="component" value="Unassembled WGS sequence"/>
</dbReference>
<name>A0A8B5VVF1_ENTAV</name>
<evidence type="ECO:0000256" key="1">
    <source>
        <dbReference type="ARBA" id="ARBA00009580"/>
    </source>
</evidence>
<organism evidence="2 3">
    <name type="scientific">Enterococcus avium</name>
    <name type="common">Streptococcus avium</name>
    <dbReference type="NCBI Taxonomy" id="33945"/>
    <lineage>
        <taxon>Bacteria</taxon>
        <taxon>Bacillati</taxon>
        <taxon>Bacillota</taxon>
        <taxon>Bacilli</taxon>
        <taxon>Lactobacillales</taxon>
        <taxon>Enterococcaceae</taxon>
        <taxon>Enterococcus</taxon>
    </lineage>
</organism>
<protein>
    <submittedName>
        <fullName evidence="2">Protein-tyrosine-phosphatase</fullName>
    </submittedName>
</protein>
<dbReference type="Pfam" id="PF13350">
    <property type="entry name" value="Y_phosphatase3"/>
    <property type="match status" value="1"/>
</dbReference>
<evidence type="ECO:0000313" key="3">
    <source>
        <dbReference type="Proteomes" id="UP000316316"/>
    </source>
</evidence>
<dbReference type="PANTHER" id="PTHR31126">
    <property type="entry name" value="TYROSINE-PROTEIN PHOSPHATASE"/>
    <property type="match status" value="1"/>
</dbReference>
<gene>
    <name evidence="2" type="ORF">AUF17_16935</name>
</gene>
<dbReference type="InterPro" id="IPR026893">
    <property type="entry name" value="Tyr/Ser_Pase_IphP-type"/>
</dbReference>
<dbReference type="SUPFAM" id="SSF52799">
    <property type="entry name" value="(Phosphotyrosine protein) phosphatases II"/>
    <property type="match status" value="1"/>
</dbReference>
<dbReference type="AlphaFoldDB" id="A0A8B5VVF1"/>
<comment type="similarity">
    <text evidence="1">Belongs to the protein-tyrosine phosphatase family.</text>
</comment>
<sequence>MNLKKVVLSCVTVLTIASFGGHTVHKAAEKSKEQTTSLASEKNTSKKIVLVGSANTRDLGGIVTKDGAVIKKNKLIRSGELADLVSLDKERLVHDFKLTNIVDFRTDSEVASKPDPEIENVKNYHYGVMKDSGATASKDDFYKNLDKVNGVEYMEKINAELVTTPTARENYKKFFDVLLDTKNGSTLWHCTAGKDRAGFATMLVLSALNVDKKTIFEDYLLSNKYRKSENEKTIEQVKEASNDNKQAVENITAMMEVRKNYLQTAYDTMEEQYGGVNGYLKKGLGLTNDDLKNLKEIYLKDN</sequence>
<proteinExistence type="inferred from homology"/>
<dbReference type="RefSeq" id="WP_016177946.1">
    <property type="nucleotide sequence ID" value="NZ_CAAKOH010000157.1"/>
</dbReference>
<dbReference type="EMBL" id="PDXQ01000002">
    <property type="protein sequence ID" value="TRZ28404.1"/>
    <property type="molecule type" value="Genomic_DNA"/>
</dbReference>